<keyword evidence="1" id="KW-0472">Membrane</keyword>
<feature type="domain" description="CBU-0592-like" evidence="2">
    <location>
        <begin position="7"/>
        <end position="81"/>
    </location>
</feature>
<keyword evidence="4" id="KW-1185">Reference proteome</keyword>
<sequence>MILSGTADVLGFCGAVMVLSGFAYQTLRNAAPSRLSNGVNLIGASLLALSLIVNYNLPALLLEIAWAGIAFFGLVRTVVIRR</sequence>
<evidence type="ECO:0000313" key="4">
    <source>
        <dbReference type="Proteomes" id="UP000618591"/>
    </source>
</evidence>
<evidence type="ECO:0000313" key="3">
    <source>
        <dbReference type="EMBL" id="GGA50603.1"/>
    </source>
</evidence>
<dbReference type="NCBIfam" id="NF047864">
    <property type="entry name" value="CBU_0592_membra"/>
    <property type="match status" value="1"/>
</dbReference>
<keyword evidence="1" id="KW-1133">Transmembrane helix</keyword>
<name>A0ABQ1GUE1_9SPHN</name>
<dbReference type="RefSeq" id="WP_188447234.1">
    <property type="nucleotide sequence ID" value="NZ_BMDW01000011.1"/>
</dbReference>
<reference evidence="4" key="1">
    <citation type="journal article" date="2019" name="Int. J. Syst. Evol. Microbiol.">
        <title>The Global Catalogue of Microorganisms (GCM) 10K type strain sequencing project: providing services to taxonomists for standard genome sequencing and annotation.</title>
        <authorList>
            <consortium name="The Broad Institute Genomics Platform"/>
            <consortium name="The Broad Institute Genome Sequencing Center for Infectious Disease"/>
            <person name="Wu L."/>
            <person name="Ma J."/>
        </authorList>
    </citation>
    <scope>NUCLEOTIDE SEQUENCE [LARGE SCALE GENOMIC DNA]</scope>
    <source>
        <strain evidence="4">CGMCC 1.10106</strain>
    </source>
</reference>
<organism evidence="3 4">
    <name type="scientific">Sphingomonas psychrolutea</name>
    <dbReference type="NCBI Taxonomy" id="1259676"/>
    <lineage>
        <taxon>Bacteria</taxon>
        <taxon>Pseudomonadati</taxon>
        <taxon>Pseudomonadota</taxon>
        <taxon>Alphaproteobacteria</taxon>
        <taxon>Sphingomonadales</taxon>
        <taxon>Sphingomonadaceae</taxon>
        <taxon>Sphingomonas</taxon>
    </lineage>
</organism>
<evidence type="ECO:0000259" key="2">
    <source>
        <dbReference type="Pfam" id="PF26604"/>
    </source>
</evidence>
<gene>
    <name evidence="3" type="ORF">GCM10011395_21230</name>
</gene>
<dbReference type="Proteomes" id="UP000618591">
    <property type="component" value="Unassembled WGS sequence"/>
</dbReference>
<dbReference type="Pfam" id="PF26604">
    <property type="entry name" value="CBU_0592"/>
    <property type="match status" value="1"/>
</dbReference>
<keyword evidence="1" id="KW-0812">Transmembrane</keyword>
<proteinExistence type="predicted"/>
<comment type="caution">
    <text evidence="3">The sequence shown here is derived from an EMBL/GenBank/DDBJ whole genome shotgun (WGS) entry which is preliminary data.</text>
</comment>
<dbReference type="InterPro" id="IPR058058">
    <property type="entry name" value="CBU_0592-like"/>
</dbReference>
<evidence type="ECO:0000256" key="1">
    <source>
        <dbReference type="SAM" id="Phobius"/>
    </source>
</evidence>
<accession>A0ABQ1GUE1</accession>
<feature type="transmembrane region" description="Helical" evidence="1">
    <location>
        <begin position="35"/>
        <end position="53"/>
    </location>
</feature>
<feature type="transmembrane region" description="Helical" evidence="1">
    <location>
        <begin position="6"/>
        <end position="23"/>
    </location>
</feature>
<feature type="transmembrane region" description="Helical" evidence="1">
    <location>
        <begin position="59"/>
        <end position="79"/>
    </location>
</feature>
<dbReference type="EMBL" id="BMDW01000011">
    <property type="protein sequence ID" value="GGA50603.1"/>
    <property type="molecule type" value="Genomic_DNA"/>
</dbReference>
<protein>
    <recommendedName>
        <fullName evidence="2">CBU-0592-like domain-containing protein</fullName>
    </recommendedName>
</protein>